<dbReference type="GO" id="GO:0008761">
    <property type="term" value="F:UDP-N-acetylglucosamine 2-epimerase activity"/>
    <property type="evidence" value="ECO:0007669"/>
    <property type="project" value="UniProtKB-EC"/>
</dbReference>
<gene>
    <name evidence="8" type="ORF">DW352_18430</name>
</gene>
<dbReference type="InterPro" id="IPR003331">
    <property type="entry name" value="UDP_GlcNAc_Epimerase_2_dom"/>
</dbReference>
<evidence type="ECO:0000256" key="1">
    <source>
        <dbReference type="ARBA" id="ARBA00023235"/>
    </source>
</evidence>
<dbReference type="Proteomes" id="UP000254889">
    <property type="component" value="Chromosome"/>
</dbReference>
<dbReference type="PANTHER" id="PTHR43174">
    <property type="entry name" value="UDP-N-ACETYLGLUCOSAMINE 2-EPIMERASE"/>
    <property type="match status" value="1"/>
</dbReference>
<dbReference type="Gene3D" id="3.40.50.2000">
    <property type="entry name" value="Glycogen Phosphorylase B"/>
    <property type="match status" value="2"/>
</dbReference>
<feature type="region of interest" description="Disordered" evidence="6">
    <location>
        <begin position="382"/>
        <end position="405"/>
    </location>
</feature>
<evidence type="ECO:0000256" key="5">
    <source>
        <dbReference type="RuleBase" id="RU003513"/>
    </source>
</evidence>
<dbReference type="InterPro" id="IPR029767">
    <property type="entry name" value="WecB-like"/>
</dbReference>
<dbReference type="OrthoDB" id="9803238at2"/>
<evidence type="ECO:0000256" key="3">
    <source>
        <dbReference type="ARBA" id="ARBA00038209"/>
    </source>
</evidence>
<feature type="compositionally biased region" description="Polar residues" evidence="6">
    <location>
        <begin position="395"/>
        <end position="405"/>
    </location>
</feature>
<comment type="catalytic activity">
    <reaction evidence="2">
        <text>UDP-N-acetyl-alpha-D-glucosamine = UDP-N-acetyl-alpha-D-mannosamine</text>
        <dbReference type="Rhea" id="RHEA:17213"/>
        <dbReference type="ChEBI" id="CHEBI:57705"/>
        <dbReference type="ChEBI" id="CHEBI:68623"/>
        <dbReference type="EC" id="5.1.3.14"/>
    </reaction>
</comment>
<proteinExistence type="inferred from homology"/>
<reference evidence="8 9" key="1">
    <citation type="submission" date="2018-07" db="EMBL/GenBank/DDBJ databases">
        <authorList>
            <person name="Quirk P.G."/>
            <person name="Krulwich T.A."/>
        </authorList>
    </citation>
    <scope>NUCLEOTIDE SEQUENCE [LARGE SCALE GENOMIC DNA]</scope>
    <source>
        <strain evidence="8 9">CC-BB4</strain>
    </source>
</reference>
<sequence length="405" mass="44274">MASRAATKQSPLFVCIIGTRPEVIKMAPIIRRLREVRWADVRVVAIGQHLELLDQAIADFELQIDHRIAVERQRNSIIEIAAKIMERFDVLADRLSPTCVIAQGDTTTVMASAMVAFHRRLEFIHVEAGLRTGVLRAPFPEEFNRRVVALAATLHCAPTAQAAANLRAEGVREQDCIVTGNTVIDALLYMAGRTLPLPADFPDVPKPILLTAHRRENAGAPLERMLGALRAVVERYPDVGLYFPVHPNPDTQRLAERVMSGHERIRLVPAQNYPTLVAALKASWLVVTDSGGLQEEAPALGKPVLVLRDVTERPEAVDCGAARLVGTLPDRLHHSIAELHDNSQAYQAMAQPRFPYGDGHAADRIVAAIAERIHIRDPSSTISGQVLGAGPVDPTTVSSDENSID</sequence>
<dbReference type="KEGG" id="ptaw:DW352_18430"/>
<keyword evidence="9" id="KW-1185">Reference proteome</keyword>
<keyword evidence="1 5" id="KW-0413">Isomerase</keyword>
<dbReference type="EMBL" id="CP031417">
    <property type="protein sequence ID" value="AXK84107.1"/>
    <property type="molecule type" value="Genomic_DNA"/>
</dbReference>
<dbReference type="Pfam" id="PF02350">
    <property type="entry name" value="Epimerase_2"/>
    <property type="match status" value="1"/>
</dbReference>
<dbReference type="PANTHER" id="PTHR43174:SF2">
    <property type="entry name" value="UDP-N-ACETYLGLUCOSAMINE 2-EPIMERASE"/>
    <property type="match status" value="1"/>
</dbReference>
<dbReference type="EC" id="5.1.3.14" evidence="4"/>
<dbReference type="AlphaFoldDB" id="A0A346A4L0"/>
<protein>
    <recommendedName>
        <fullName evidence="4">UDP-N-acetylglucosamine 2-epimerase (non-hydrolyzing)</fullName>
        <ecNumber evidence="4">5.1.3.14</ecNumber>
    </recommendedName>
</protein>
<dbReference type="NCBIfam" id="TIGR00236">
    <property type="entry name" value="wecB"/>
    <property type="match status" value="1"/>
</dbReference>
<evidence type="ECO:0000259" key="7">
    <source>
        <dbReference type="Pfam" id="PF02350"/>
    </source>
</evidence>
<organism evidence="8 9">
    <name type="scientific">Pseudolabrys taiwanensis</name>
    <dbReference type="NCBI Taxonomy" id="331696"/>
    <lineage>
        <taxon>Bacteria</taxon>
        <taxon>Pseudomonadati</taxon>
        <taxon>Pseudomonadota</taxon>
        <taxon>Alphaproteobacteria</taxon>
        <taxon>Hyphomicrobiales</taxon>
        <taxon>Xanthobacteraceae</taxon>
        <taxon>Pseudolabrys</taxon>
    </lineage>
</organism>
<dbReference type="SUPFAM" id="SSF53756">
    <property type="entry name" value="UDP-Glycosyltransferase/glycogen phosphorylase"/>
    <property type="match status" value="1"/>
</dbReference>
<accession>A0A346A4L0</accession>
<dbReference type="CDD" id="cd03786">
    <property type="entry name" value="GTB_UDP-GlcNAc_2-Epimerase"/>
    <property type="match status" value="1"/>
</dbReference>
<evidence type="ECO:0000256" key="6">
    <source>
        <dbReference type="SAM" id="MobiDB-lite"/>
    </source>
</evidence>
<feature type="domain" description="UDP-N-acetylglucosamine 2-epimerase" evidence="7">
    <location>
        <begin position="32"/>
        <end position="369"/>
    </location>
</feature>
<evidence type="ECO:0000313" key="8">
    <source>
        <dbReference type="EMBL" id="AXK84107.1"/>
    </source>
</evidence>
<evidence type="ECO:0000256" key="4">
    <source>
        <dbReference type="ARBA" id="ARBA00038858"/>
    </source>
</evidence>
<evidence type="ECO:0000256" key="2">
    <source>
        <dbReference type="ARBA" id="ARBA00036080"/>
    </source>
</evidence>
<comment type="similarity">
    <text evidence="3 5">Belongs to the UDP-N-acetylglucosamine 2-epimerase family.</text>
</comment>
<name>A0A346A4L0_9HYPH</name>
<evidence type="ECO:0000313" key="9">
    <source>
        <dbReference type="Proteomes" id="UP000254889"/>
    </source>
</evidence>